<evidence type="ECO:0000256" key="1">
    <source>
        <dbReference type="SAM" id="MobiDB-lite"/>
    </source>
</evidence>
<sequence>MVSNVPTSNMPSTSPKANTSIGSHRILLRAQFRSQLKPSPDDFLHSEANQLGVCRTPQPRPQKNHNAYAISNIYTIGRYEEEIGIWKVNVNMVVPQQSGESPERGWAAMNPVASSTKEMGPCSRRDTLDDHFGDYNWRKVATLHITLLRGVQEAVEMRSEHVGNFLDFSNSLPAAIVQQFYCLVRQWEAGLAVTNPYEAKVEAISIKKIRLELAEEEASMIRRDEDLGIHDTVGPTIFKAYDFKTHSISQPGALVMAIQAVKRALFYHRSGVKEPNPRDTLSHLSQSNWADHVETTTDSYGNTITKAFQIHLRSSSLSSSSRRNDGRRWLEQYFSAYNGVNGQFTLETLEKEADKLITDLNAVFPHQLPQNVDPGFILSFYSYPMGHAYAAKAFLSLEDGEEGQSKK</sequence>
<gene>
    <name evidence="2" type="ORF">PC9H_008974</name>
</gene>
<evidence type="ECO:0000313" key="3">
    <source>
        <dbReference type="Proteomes" id="UP000623687"/>
    </source>
</evidence>
<name>A0A8H6ZPV3_PLEOS</name>
<protein>
    <submittedName>
        <fullName evidence="2">Uncharacterized protein</fullName>
    </submittedName>
</protein>
<proteinExistence type="predicted"/>
<comment type="caution">
    <text evidence="2">The sequence shown here is derived from an EMBL/GenBank/DDBJ whole genome shotgun (WGS) entry which is preliminary data.</text>
</comment>
<dbReference type="OrthoDB" id="3257768at2759"/>
<dbReference type="VEuPathDB" id="FungiDB:PC9H_008974"/>
<feature type="region of interest" description="Disordered" evidence="1">
    <location>
        <begin position="1"/>
        <end position="22"/>
    </location>
</feature>
<dbReference type="Proteomes" id="UP000623687">
    <property type="component" value="Unassembled WGS sequence"/>
</dbReference>
<accession>A0A8H6ZPV3</accession>
<reference evidence="2" key="1">
    <citation type="submission" date="2019-07" db="EMBL/GenBank/DDBJ databases">
        <authorList>
            <person name="Palmer J.M."/>
        </authorList>
    </citation>
    <scope>NUCLEOTIDE SEQUENCE</scope>
    <source>
        <strain evidence="2">PC9</strain>
    </source>
</reference>
<keyword evidence="3" id="KW-1185">Reference proteome</keyword>
<dbReference type="Pfam" id="PF18758">
    <property type="entry name" value="KDZ"/>
    <property type="match status" value="1"/>
</dbReference>
<evidence type="ECO:0000313" key="2">
    <source>
        <dbReference type="EMBL" id="KAF7426605.1"/>
    </source>
</evidence>
<dbReference type="EMBL" id="JACETU010000006">
    <property type="protein sequence ID" value="KAF7426605.1"/>
    <property type="molecule type" value="Genomic_DNA"/>
</dbReference>
<organism evidence="2 3">
    <name type="scientific">Pleurotus ostreatus</name>
    <name type="common">Oyster mushroom</name>
    <name type="synonym">White-rot fungus</name>
    <dbReference type="NCBI Taxonomy" id="5322"/>
    <lineage>
        <taxon>Eukaryota</taxon>
        <taxon>Fungi</taxon>
        <taxon>Dikarya</taxon>
        <taxon>Basidiomycota</taxon>
        <taxon>Agaricomycotina</taxon>
        <taxon>Agaricomycetes</taxon>
        <taxon>Agaricomycetidae</taxon>
        <taxon>Agaricales</taxon>
        <taxon>Pleurotineae</taxon>
        <taxon>Pleurotaceae</taxon>
        <taxon>Pleurotus</taxon>
    </lineage>
</organism>
<dbReference type="InterPro" id="IPR040521">
    <property type="entry name" value="KDZ"/>
</dbReference>
<dbReference type="AlphaFoldDB" id="A0A8H6ZPV3"/>
<dbReference type="GeneID" id="59378792"/>
<dbReference type="RefSeq" id="XP_036629909.1">
    <property type="nucleotide sequence ID" value="XM_036778481.1"/>
</dbReference>